<evidence type="ECO:0000313" key="3">
    <source>
        <dbReference type="Proteomes" id="UP001597178"/>
    </source>
</evidence>
<organism evidence="2 3">
    <name type="scientific">Lentibacillus salinarum</name>
    <dbReference type="NCBI Taxonomy" id="446820"/>
    <lineage>
        <taxon>Bacteria</taxon>
        <taxon>Bacillati</taxon>
        <taxon>Bacillota</taxon>
        <taxon>Bacilli</taxon>
        <taxon>Bacillales</taxon>
        <taxon>Bacillaceae</taxon>
        <taxon>Lentibacillus</taxon>
    </lineage>
</organism>
<evidence type="ECO:0000313" key="2">
    <source>
        <dbReference type="EMBL" id="MFD1363196.1"/>
    </source>
</evidence>
<keyword evidence="3" id="KW-1185">Reference proteome</keyword>
<sequence length="101" mass="11560">MGKEWSPKTLTYLMAFSEGFLLSIVILDLMPEGLENSPENGVYILAGFLVLFGFQIILTTHFHFGYEHTGINLMKFIFKNRLVLFSRCFLVYRGNGLTSSR</sequence>
<gene>
    <name evidence="2" type="ORF">ACFQ4A_16230</name>
</gene>
<keyword evidence="1" id="KW-0472">Membrane</keyword>
<dbReference type="RefSeq" id="WP_382402444.1">
    <property type="nucleotide sequence ID" value="NZ_JBHTNH010000029.1"/>
</dbReference>
<name>A0ABW3ZXN8_9BACI</name>
<comment type="caution">
    <text evidence="2">The sequence shown here is derived from an EMBL/GenBank/DDBJ whole genome shotgun (WGS) entry which is preliminary data.</text>
</comment>
<reference evidence="3" key="1">
    <citation type="journal article" date="2019" name="Int. J. Syst. Evol. Microbiol.">
        <title>The Global Catalogue of Microorganisms (GCM) 10K type strain sequencing project: providing services to taxonomists for standard genome sequencing and annotation.</title>
        <authorList>
            <consortium name="The Broad Institute Genomics Platform"/>
            <consortium name="The Broad Institute Genome Sequencing Center for Infectious Disease"/>
            <person name="Wu L."/>
            <person name="Ma J."/>
        </authorList>
    </citation>
    <scope>NUCLEOTIDE SEQUENCE [LARGE SCALE GENOMIC DNA]</scope>
    <source>
        <strain evidence="3">CCUG 54822</strain>
    </source>
</reference>
<evidence type="ECO:0000256" key="1">
    <source>
        <dbReference type="SAM" id="Phobius"/>
    </source>
</evidence>
<accession>A0ABW3ZXN8</accession>
<feature type="transmembrane region" description="Helical" evidence="1">
    <location>
        <begin position="42"/>
        <end position="66"/>
    </location>
</feature>
<feature type="transmembrane region" description="Helical" evidence="1">
    <location>
        <begin position="12"/>
        <end position="30"/>
    </location>
</feature>
<dbReference type="Proteomes" id="UP001597178">
    <property type="component" value="Unassembled WGS sequence"/>
</dbReference>
<dbReference type="EMBL" id="JBHTNH010000029">
    <property type="protein sequence ID" value="MFD1363196.1"/>
    <property type="molecule type" value="Genomic_DNA"/>
</dbReference>
<protein>
    <submittedName>
        <fullName evidence="2">Uncharacterized protein</fullName>
    </submittedName>
</protein>
<proteinExistence type="predicted"/>
<keyword evidence="1" id="KW-0812">Transmembrane</keyword>
<keyword evidence="1" id="KW-1133">Transmembrane helix</keyword>